<dbReference type="InterPro" id="IPR036890">
    <property type="entry name" value="HATPase_C_sf"/>
</dbReference>
<evidence type="ECO:0000256" key="5">
    <source>
        <dbReference type="ARBA" id="ARBA00022741"/>
    </source>
</evidence>
<organism evidence="12 13">
    <name type="scientific">Sulfurifustis variabilis</name>
    <dbReference type="NCBI Taxonomy" id="1675686"/>
    <lineage>
        <taxon>Bacteria</taxon>
        <taxon>Pseudomonadati</taxon>
        <taxon>Pseudomonadota</taxon>
        <taxon>Gammaproteobacteria</taxon>
        <taxon>Acidiferrobacterales</taxon>
        <taxon>Acidiferrobacteraceae</taxon>
        <taxon>Sulfurifustis</taxon>
    </lineage>
</organism>
<proteinExistence type="predicted"/>
<feature type="domain" description="PAS" evidence="10">
    <location>
        <begin position="143"/>
        <end position="216"/>
    </location>
</feature>
<evidence type="ECO:0000256" key="8">
    <source>
        <dbReference type="ARBA" id="ARBA00023026"/>
    </source>
</evidence>
<dbReference type="InterPro" id="IPR003594">
    <property type="entry name" value="HATPase_dom"/>
</dbReference>
<dbReference type="InterPro" id="IPR035965">
    <property type="entry name" value="PAS-like_dom_sf"/>
</dbReference>
<dbReference type="PANTHER" id="PTHR41523">
    <property type="entry name" value="TWO-COMPONENT SYSTEM SENSOR PROTEIN"/>
    <property type="match status" value="1"/>
</dbReference>
<evidence type="ECO:0000313" key="12">
    <source>
        <dbReference type="EMBL" id="BAU48394.1"/>
    </source>
</evidence>
<dbReference type="InterPro" id="IPR013655">
    <property type="entry name" value="PAS_fold_3"/>
</dbReference>
<dbReference type="RefSeq" id="WP_148665428.1">
    <property type="nucleotide sequence ID" value="NZ_AP014936.1"/>
</dbReference>
<comment type="catalytic activity">
    <reaction evidence="1">
        <text>ATP + protein L-histidine = ADP + protein N-phospho-L-histidine.</text>
        <dbReference type="EC" id="2.7.13.3"/>
    </reaction>
</comment>
<feature type="domain" description="PAC" evidence="11">
    <location>
        <begin position="218"/>
        <end position="270"/>
    </location>
</feature>
<protein>
    <recommendedName>
        <fullName evidence="2">histidine kinase</fullName>
        <ecNumber evidence="2">2.7.13.3</ecNumber>
    </recommendedName>
</protein>
<reference evidence="12 13" key="1">
    <citation type="submission" date="2015-08" db="EMBL/GenBank/DDBJ databases">
        <title>Complete genome sequence of Sulfurifustis variabilis.</title>
        <authorList>
            <person name="Miura A."/>
            <person name="Kojima H."/>
            <person name="Fukui M."/>
        </authorList>
    </citation>
    <scope>NUCLEOTIDE SEQUENCE [LARGE SCALE GENOMIC DNA]</scope>
    <source>
        <strain evidence="13">skN76</strain>
    </source>
</reference>
<keyword evidence="5" id="KW-0547">Nucleotide-binding</keyword>
<dbReference type="Pfam" id="PF13426">
    <property type="entry name" value="PAS_9"/>
    <property type="match status" value="1"/>
</dbReference>
<dbReference type="AlphaFoldDB" id="A0A1B4VA53"/>
<dbReference type="EMBL" id="AP014936">
    <property type="protein sequence ID" value="BAU48394.1"/>
    <property type="molecule type" value="Genomic_DNA"/>
</dbReference>
<evidence type="ECO:0000259" key="10">
    <source>
        <dbReference type="PROSITE" id="PS50112"/>
    </source>
</evidence>
<evidence type="ECO:0000259" key="11">
    <source>
        <dbReference type="PROSITE" id="PS50113"/>
    </source>
</evidence>
<evidence type="ECO:0000256" key="6">
    <source>
        <dbReference type="ARBA" id="ARBA00022777"/>
    </source>
</evidence>
<evidence type="ECO:0000256" key="3">
    <source>
        <dbReference type="ARBA" id="ARBA00022553"/>
    </source>
</evidence>
<dbReference type="PANTHER" id="PTHR41523:SF8">
    <property type="entry name" value="ETHYLENE RESPONSE SENSOR PROTEIN"/>
    <property type="match status" value="1"/>
</dbReference>
<keyword evidence="7" id="KW-0067">ATP-binding</keyword>
<dbReference type="SMART" id="SM00091">
    <property type="entry name" value="PAS"/>
    <property type="match status" value="2"/>
</dbReference>
<dbReference type="InterPro" id="IPR000700">
    <property type="entry name" value="PAS-assoc_C"/>
</dbReference>
<dbReference type="KEGG" id="sva:SVA_1840"/>
<dbReference type="CDD" id="cd00130">
    <property type="entry name" value="PAS"/>
    <property type="match status" value="2"/>
</dbReference>
<dbReference type="GO" id="GO:0005524">
    <property type="term" value="F:ATP binding"/>
    <property type="evidence" value="ECO:0007669"/>
    <property type="project" value="UniProtKB-KW"/>
</dbReference>
<keyword evidence="6 12" id="KW-0418">Kinase</keyword>
<evidence type="ECO:0000256" key="4">
    <source>
        <dbReference type="ARBA" id="ARBA00022679"/>
    </source>
</evidence>
<sequence>MEASRPPRARSRPKRPPRASDADQRERLEKFAELSQEALFIHEEGVIHDINPAAARMVGVSPKDLIGKHVFTLVAPESLNSAKTQMDIKPTEPYELLLVRRDGTRFWAELQGRSLSWRGKTLRVVMARDATDRKRAEAALHDSEALFRQLAENIKEVFFVRDLRENRMIYVSPSYEEIWQRPRQGLMENPLDFVQSIHPDDRAAVLDTLRRQAPGDLFRREYRIVRSSGEVRWIRARTFPIMNAAGEVHRIAGVAEDITDFKQAELARLEHEKAQREALVREVHHRIKNNLQGIIGLLQYEMGGHPGLREVIQDTIDQIRSIAVIHGLQSLTPGRDLLLCDVVPAVVSAVCESREPRPQIALEADLPRSLKLLEPHAVPIALVINELVTNAVKHAPAWQASIEIYLEQQAEGGRFVVRTQGARLPAGFDFRTGQGLGTGLHLVKSLLPREGVTLTITQKDNAVHAELGLLPPVVEPLSQPD</sequence>
<keyword evidence="13" id="KW-1185">Reference proteome</keyword>
<name>A0A1B4VA53_9GAMM</name>
<evidence type="ECO:0000256" key="9">
    <source>
        <dbReference type="SAM" id="MobiDB-lite"/>
    </source>
</evidence>
<dbReference type="InterPro" id="IPR000014">
    <property type="entry name" value="PAS"/>
</dbReference>
<dbReference type="GO" id="GO:0004673">
    <property type="term" value="F:protein histidine kinase activity"/>
    <property type="evidence" value="ECO:0007669"/>
    <property type="project" value="UniProtKB-EC"/>
</dbReference>
<keyword evidence="4" id="KW-0808">Transferase</keyword>
<dbReference type="NCBIfam" id="TIGR00229">
    <property type="entry name" value="sensory_box"/>
    <property type="match status" value="2"/>
</dbReference>
<evidence type="ECO:0000256" key="2">
    <source>
        <dbReference type="ARBA" id="ARBA00012438"/>
    </source>
</evidence>
<evidence type="ECO:0000313" key="13">
    <source>
        <dbReference type="Proteomes" id="UP000218899"/>
    </source>
</evidence>
<accession>A0A1B4VA53</accession>
<dbReference type="Pfam" id="PF02518">
    <property type="entry name" value="HATPase_c"/>
    <property type="match status" value="1"/>
</dbReference>
<dbReference type="Pfam" id="PF08447">
    <property type="entry name" value="PAS_3"/>
    <property type="match status" value="1"/>
</dbReference>
<dbReference type="EC" id="2.7.13.3" evidence="2"/>
<keyword evidence="3" id="KW-0597">Phosphoprotein</keyword>
<dbReference type="Pfam" id="PF07568">
    <property type="entry name" value="HisKA_2"/>
    <property type="match status" value="1"/>
</dbReference>
<dbReference type="Gene3D" id="3.30.450.20">
    <property type="entry name" value="PAS domain"/>
    <property type="match status" value="2"/>
</dbReference>
<dbReference type="SUPFAM" id="SSF55874">
    <property type="entry name" value="ATPase domain of HSP90 chaperone/DNA topoisomerase II/histidine kinase"/>
    <property type="match status" value="1"/>
</dbReference>
<feature type="compositionally biased region" description="Basic residues" evidence="9">
    <location>
        <begin position="7"/>
        <end position="17"/>
    </location>
</feature>
<keyword evidence="8" id="KW-0843">Virulence</keyword>
<dbReference type="OrthoDB" id="9808408at2"/>
<dbReference type="InterPro" id="IPR011495">
    <property type="entry name" value="Sig_transdc_His_kin_sub2_dim/P"/>
</dbReference>
<dbReference type="PROSITE" id="PS50112">
    <property type="entry name" value="PAS"/>
    <property type="match status" value="2"/>
</dbReference>
<feature type="region of interest" description="Disordered" evidence="9">
    <location>
        <begin position="1"/>
        <end position="25"/>
    </location>
</feature>
<dbReference type="InterPro" id="IPR001610">
    <property type="entry name" value="PAC"/>
</dbReference>
<feature type="domain" description="PAS" evidence="10">
    <location>
        <begin position="24"/>
        <end position="87"/>
    </location>
</feature>
<evidence type="ECO:0000256" key="7">
    <source>
        <dbReference type="ARBA" id="ARBA00022840"/>
    </source>
</evidence>
<dbReference type="Gene3D" id="3.30.565.10">
    <property type="entry name" value="Histidine kinase-like ATPase, C-terminal domain"/>
    <property type="match status" value="1"/>
</dbReference>
<evidence type="ECO:0000256" key="1">
    <source>
        <dbReference type="ARBA" id="ARBA00000085"/>
    </source>
</evidence>
<dbReference type="PROSITE" id="PS50113">
    <property type="entry name" value="PAC"/>
    <property type="match status" value="2"/>
</dbReference>
<dbReference type="SUPFAM" id="SSF55785">
    <property type="entry name" value="PYP-like sensor domain (PAS domain)"/>
    <property type="match status" value="2"/>
</dbReference>
<feature type="domain" description="PAC" evidence="11">
    <location>
        <begin position="92"/>
        <end position="142"/>
    </location>
</feature>
<dbReference type="SMART" id="SM00086">
    <property type="entry name" value="PAC"/>
    <property type="match status" value="2"/>
</dbReference>
<dbReference type="Proteomes" id="UP000218899">
    <property type="component" value="Chromosome"/>
</dbReference>
<gene>
    <name evidence="12" type="ORF">SVA_1840</name>
</gene>